<feature type="region of interest" description="Disordered" evidence="1">
    <location>
        <begin position="1"/>
        <end position="21"/>
    </location>
</feature>
<gene>
    <name evidence="2" type="ORF">Uis1B_2300</name>
</gene>
<reference evidence="2 3" key="1">
    <citation type="submission" date="2017-07" db="EMBL/GenBank/DDBJ databases">
        <title>Bifidobacterium novel species.</title>
        <authorList>
            <person name="Lugli G.A."/>
            <person name="Milani C."/>
            <person name="Duranti S."/>
            <person name="Mangifesta M."/>
        </authorList>
    </citation>
    <scope>NUCLEOTIDE SEQUENCE [LARGE SCALE GENOMIC DNA]</scope>
    <source>
        <strain evidence="3">Uis1B</strain>
    </source>
</reference>
<sequence>MRNPRTTPALRPAARGRQAESMERVLAPAVIETATEAGSKPEGRVDAVDADPWVQSTLRMRASTRRRLRALAAERDTTMQELLDGAIRDWLDRQR</sequence>
<dbReference type="InterPro" id="IPR013321">
    <property type="entry name" value="Arc_rbn_hlx_hlx"/>
</dbReference>
<comment type="caution">
    <text evidence="2">The sequence shown here is derived from an EMBL/GenBank/DDBJ whole genome shotgun (WGS) entry which is preliminary data.</text>
</comment>
<protein>
    <recommendedName>
        <fullName evidence="4">Macrolide ABC transporter ATP-binding protein</fullName>
    </recommendedName>
</protein>
<dbReference type="GO" id="GO:0006355">
    <property type="term" value="P:regulation of DNA-templated transcription"/>
    <property type="evidence" value="ECO:0007669"/>
    <property type="project" value="InterPro"/>
</dbReference>
<dbReference type="RefSeq" id="WP_101618404.1">
    <property type="nucleotide sequence ID" value="NZ_NMWU01000078.1"/>
</dbReference>
<accession>A0A2N5J5U7</accession>
<proteinExistence type="predicted"/>
<dbReference type="EMBL" id="NMWU01000078">
    <property type="protein sequence ID" value="PLS29589.1"/>
    <property type="molecule type" value="Genomic_DNA"/>
</dbReference>
<dbReference type="Gene3D" id="1.10.1220.10">
    <property type="entry name" value="Met repressor-like"/>
    <property type="match status" value="1"/>
</dbReference>
<dbReference type="AlphaFoldDB" id="A0A2N5J5U7"/>
<dbReference type="SUPFAM" id="SSF47598">
    <property type="entry name" value="Ribbon-helix-helix"/>
    <property type="match status" value="1"/>
</dbReference>
<dbReference type="InterPro" id="IPR010985">
    <property type="entry name" value="Ribbon_hlx_hlx"/>
</dbReference>
<evidence type="ECO:0000313" key="3">
    <source>
        <dbReference type="Proteomes" id="UP000235050"/>
    </source>
</evidence>
<organism evidence="2 3">
    <name type="scientific">Bifidobacterium margollesii</name>
    <dbReference type="NCBI Taxonomy" id="2020964"/>
    <lineage>
        <taxon>Bacteria</taxon>
        <taxon>Bacillati</taxon>
        <taxon>Actinomycetota</taxon>
        <taxon>Actinomycetes</taxon>
        <taxon>Bifidobacteriales</taxon>
        <taxon>Bifidobacteriaceae</taxon>
        <taxon>Bifidobacterium</taxon>
    </lineage>
</organism>
<keyword evidence="3" id="KW-1185">Reference proteome</keyword>
<evidence type="ECO:0000313" key="2">
    <source>
        <dbReference type="EMBL" id="PLS29589.1"/>
    </source>
</evidence>
<evidence type="ECO:0008006" key="4">
    <source>
        <dbReference type="Google" id="ProtNLM"/>
    </source>
</evidence>
<dbReference type="Proteomes" id="UP000235050">
    <property type="component" value="Unassembled WGS sequence"/>
</dbReference>
<name>A0A2N5J5U7_9BIFI</name>
<evidence type="ECO:0000256" key="1">
    <source>
        <dbReference type="SAM" id="MobiDB-lite"/>
    </source>
</evidence>